<feature type="compositionally biased region" description="Polar residues" evidence="1">
    <location>
        <begin position="89"/>
        <end position="99"/>
    </location>
</feature>
<keyword evidence="4" id="KW-1185">Reference proteome</keyword>
<evidence type="ECO:0000313" key="2">
    <source>
        <dbReference type="EMBL" id="KAF7464527.1"/>
    </source>
</evidence>
<reference evidence="2" key="2">
    <citation type="submission" date="2020-08" db="EMBL/GenBank/DDBJ databases">
        <authorList>
            <person name="Shumante A."/>
            <person name="Zimin A.V."/>
            <person name="Puiu D."/>
            <person name="Salzberg S.L."/>
        </authorList>
    </citation>
    <scope>NUCLEOTIDE SEQUENCE</scope>
    <source>
        <strain evidence="2">WC2-LM</strain>
        <tissue evidence="2">Liver</tissue>
    </source>
</reference>
<dbReference type="EMBL" id="WJEC01008020">
    <property type="protein sequence ID" value="KAF7464527.1"/>
    <property type="molecule type" value="Genomic_DNA"/>
</dbReference>
<gene>
    <name evidence="2" type="ORF">GHT09_006449</name>
    <name evidence="3" type="ORF">MONAX_5E013864</name>
</gene>
<name>A0A5E4A756_MARMO</name>
<evidence type="ECO:0000256" key="1">
    <source>
        <dbReference type="SAM" id="MobiDB-lite"/>
    </source>
</evidence>
<organism evidence="3 4">
    <name type="scientific">Marmota monax</name>
    <name type="common">Woodchuck</name>
    <dbReference type="NCBI Taxonomy" id="9995"/>
    <lineage>
        <taxon>Eukaryota</taxon>
        <taxon>Metazoa</taxon>
        <taxon>Chordata</taxon>
        <taxon>Craniata</taxon>
        <taxon>Vertebrata</taxon>
        <taxon>Euteleostomi</taxon>
        <taxon>Mammalia</taxon>
        <taxon>Eutheria</taxon>
        <taxon>Euarchontoglires</taxon>
        <taxon>Glires</taxon>
        <taxon>Rodentia</taxon>
        <taxon>Sciuromorpha</taxon>
        <taxon>Sciuridae</taxon>
        <taxon>Xerinae</taxon>
        <taxon>Marmotini</taxon>
        <taxon>Marmota</taxon>
    </lineage>
</organism>
<evidence type="ECO:0000313" key="4">
    <source>
        <dbReference type="Proteomes" id="UP000335636"/>
    </source>
</evidence>
<dbReference type="EMBL" id="CABDUW010000023">
    <property type="protein sequence ID" value="VTJ52954.1"/>
    <property type="molecule type" value="Genomic_DNA"/>
</dbReference>
<feature type="compositionally biased region" description="Polar residues" evidence="1">
    <location>
        <begin position="38"/>
        <end position="62"/>
    </location>
</feature>
<reference evidence="3 4" key="1">
    <citation type="submission" date="2019-04" db="EMBL/GenBank/DDBJ databases">
        <authorList>
            <person name="Alioto T."/>
            <person name="Alioto T."/>
        </authorList>
    </citation>
    <scope>NUCLEOTIDE SEQUENCE [LARGE SCALE GENOMIC DNA]</scope>
</reference>
<proteinExistence type="predicted"/>
<feature type="region of interest" description="Disordered" evidence="1">
    <location>
        <begin position="1"/>
        <end position="105"/>
    </location>
</feature>
<dbReference type="Proteomes" id="UP000662637">
    <property type="component" value="Unassembled WGS sequence"/>
</dbReference>
<sequence>MLRRPTPWTRNPPQWEGTGFSRLNKMVQEKKKREGGKRNQQADSNGVSMMTLTCAQNTSPAETTAPPSNPSLALNSPPVDRGICLDTMEPNQRPQTVPSGETDPASDCIVLYHHKPQKKKGHHFPLDTA</sequence>
<dbReference type="AlphaFoldDB" id="A0A5E4A756"/>
<protein>
    <submittedName>
        <fullName evidence="3">Uncharacterized protein</fullName>
    </submittedName>
</protein>
<evidence type="ECO:0000313" key="3">
    <source>
        <dbReference type="EMBL" id="VTJ52954.1"/>
    </source>
</evidence>
<dbReference type="Proteomes" id="UP000335636">
    <property type="component" value="Unassembled WGS sequence"/>
</dbReference>
<accession>A0A5E4A756</accession>